<dbReference type="EMBL" id="BGPR01000027">
    <property type="protein sequence ID" value="GBL81904.1"/>
    <property type="molecule type" value="Genomic_DNA"/>
</dbReference>
<accession>A0A4Y2ASF2</accession>
<evidence type="ECO:0000313" key="1">
    <source>
        <dbReference type="EMBL" id="GBL81904.1"/>
    </source>
</evidence>
<organism evidence="1 2">
    <name type="scientific">Araneus ventricosus</name>
    <name type="common">Orbweaver spider</name>
    <name type="synonym">Epeira ventricosa</name>
    <dbReference type="NCBI Taxonomy" id="182803"/>
    <lineage>
        <taxon>Eukaryota</taxon>
        <taxon>Metazoa</taxon>
        <taxon>Ecdysozoa</taxon>
        <taxon>Arthropoda</taxon>
        <taxon>Chelicerata</taxon>
        <taxon>Arachnida</taxon>
        <taxon>Araneae</taxon>
        <taxon>Araneomorphae</taxon>
        <taxon>Entelegynae</taxon>
        <taxon>Araneoidea</taxon>
        <taxon>Araneidae</taxon>
        <taxon>Araneus</taxon>
    </lineage>
</organism>
<evidence type="ECO:0000313" key="2">
    <source>
        <dbReference type="Proteomes" id="UP000499080"/>
    </source>
</evidence>
<gene>
    <name evidence="1" type="ORF">AVEN_50499_1</name>
</gene>
<proteinExistence type="predicted"/>
<keyword evidence="2" id="KW-1185">Reference proteome</keyword>
<sequence length="102" mass="12030">MNNVPHFPDISETRKEYKKHSEECNVPETSCEWENSSVTNQLKHRPKTIDKVLNIRELIERTVDEDIVKEVKILHKSDALHAEEDFSQNRCCEYKSCDRNSL</sequence>
<dbReference type="AlphaFoldDB" id="A0A4Y2ASF2"/>
<comment type="caution">
    <text evidence="1">The sequence shown here is derived from an EMBL/GenBank/DDBJ whole genome shotgun (WGS) entry which is preliminary data.</text>
</comment>
<dbReference type="Proteomes" id="UP000499080">
    <property type="component" value="Unassembled WGS sequence"/>
</dbReference>
<protein>
    <submittedName>
        <fullName evidence="1">Uncharacterized protein</fullName>
    </submittedName>
</protein>
<name>A0A4Y2ASF2_ARAVE</name>
<reference evidence="1 2" key="1">
    <citation type="journal article" date="2019" name="Sci. Rep.">
        <title>Orb-weaving spider Araneus ventricosus genome elucidates the spidroin gene catalogue.</title>
        <authorList>
            <person name="Kono N."/>
            <person name="Nakamura H."/>
            <person name="Ohtoshi R."/>
            <person name="Moran D.A.P."/>
            <person name="Shinohara A."/>
            <person name="Yoshida Y."/>
            <person name="Fujiwara M."/>
            <person name="Mori M."/>
            <person name="Tomita M."/>
            <person name="Arakawa K."/>
        </authorList>
    </citation>
    <scope>NUCLEOTIDE SEQUENCE [LARGE SCALE GENOMIC DNA]</scope>
</reference>